<dbReference type="AlphaFoldDB" id="A0AAD7BYS7"/>
<dbReference type="PANTHER" id="PTHR11138">
    <property type="entry name" value="METHIONYL-TRNA FORMYLTRANSFERASE"/>
    <property type="match status" value="1"/>
</dbReference>
<dbReference type="Pfam" id="PF00551">
    <property type="entry name" value="Formyl_trans_N"/>
    <property type="match status" value="1"/>
</dbReference>
<dbReference type="InterPro" id="IPR011034">
    <property type="entry name" value="Formyl_transferase-like_C_sf"/>
</dbReference>
<dbReference type="Pfam" id="PF02911">
    <property type="entry name" value="Formyl_trans_C"/>
    <property type="match status" value="1"/>
</dbReference>
<proteinExistence type="inferred from homology"/>
<feature type="domain" description="Formyl transferase C-terminal" evidence="6">
    <location>
        <begin position="233"/>
        <end position="334"/>
    </location>
</feature>
<dbReference type="Proteomes" id="UP001221142">
    <property type="component" value="Unassembled WGS sequence"/>
</dbReference>
<keyword evidence="8" id="KW-1185">Reference proteome</keyword>
<dbReference type="PANTHER" id="PTHR11138:SF5">
    <property type="entry name" value="METHIONYL-TRNA FORMYLTRANSFERASE, MITOCHONDRIAL"/>
    <property type="match status" value="1"/>
</dbReference>
<dbReference type="EMBL" id="JARKIF010000007">
    <property type="protein sequence ID" value="KAJ7634525.1"/>
    <property type="molecule type" value="Genomic_DNA"/>
</dbReference>
<sequence length="359" mass="39730">MLLHLVRRSPWSTRRHFSATCRPSRFKILFLGRDEFSCAVFEELHRSRDVWEDLLVATNPDTYLGNSPLRPLAESLQVPVHLIPPEKSNFKHWEPPPPFSTHSPNHVLITASFGRILTATQLDLFPPSGRLNVHGSVLPAYRGPAPIQHAILNSDPKTGVSIAQMLKRGIDKGPVWATADIPISPDATFLSLRSELAELGGRLLVTVLRDMLAGKAKSTPQPPDSPTSHGRSITAADAVLDFESMTAEDIVTRYRAIGHQRALTTWMPSGTRLLIYDPAVAHEPPKLSTVPGALVYHKPSRTLVIRCAKGTALAVPRVKKERRSTLEAREFWNGVVPNPTLLVDGELRLLRLEGDDFGH</sequence>
<dbReference type="CDD" id="cd08646">
    <property type="entry name" value="FMT_core_Met-tRNA-FMT_N"/>
    <property type="match status" value="1"/>
</dbReference>
<dbReference type="GO" id="GO:0004479">
    <property type="term" value="F:methionyl-tRNA formyltransferase activity"/>
    <property type="evidence" value="ECO:0007669"/>
    <property type="project" value="UniProtKB-EC"/>
</dbReference>
<accession>A0AAD7BYS7</accession>
<comment type="similarity">
    <text evidence="1">Belongs to the Fmt family.</text>
</comment>
<feature type="domain" description="Formyl transferase N-terminal" evidence="5">
    <location>
        <begin position="28"/>
        <end position="208"/>
    </location>
</feature>
<dbReference type="SUPFAM" id="SSF53328">
    <property type="entry name" value="Formyltransferase"/>
    <property type="match status" value="1"/>
</dbReference>
<evidence type="ECO:0000256" key="3">
    <source>
        <dbReference type="ARBA" id="ARBA00022679"/>
    </source>
</evidence>
<dbReference type="SUPFAM" id="SSF50486">
    <property type="entry name" value="FMT C-terminal domain-like"/>
    <property type="match status" value="1"/>
</dbReference>
<evidence type="ECO:0000256" key="1">
    <source>
        <dbReference type="ARBA" id="ARBA00010699"/>
    </source>
</evidence>
<gene>
    <name evidence="7" type="ORF">FB45DRAFT_977638</name>
</gene>
<name>A0AAD7BYS7_9AGAR</name>
<evidence type="ECO:0000256" key="4">
    <source>
        <dbReference type="ARBA" id="ARBA00022917"/>
    </source>
</evidence>
<dbReference type="EC" id="2.1.2.9" evidence="2"/>
<evidence type="ECO:0000259" key="6">
    <source>
        <dbReference type="Pfam" id="PF02911"/>
    </source>
</evidence>
<dbReference type="Gene3D" id="3.40.50.12230">
    <property type="match status" value="1"/>
</dbReference>
<dbReference type="InterPro" id="IPR041711">
    <property type="entry name" value="Met-tRNA-FMT_N"/>
</dbReference>
<evidence type="ECO:0000313" key="8">
    <source>
        <dbReference type="Proteomes" id="UP001221142"/>
    </source>
</evidence>
<dbReference type="InterPro" id="IPR005793">
    <property type="entry name" value="Formyl_trans_C"/>
</dbReference>
<keyword evidence="3 7" id="KW-0808">Transferase</keyword>
<protein>
    <recommendedName>
        <fullName evidence="2">methionyl-tRNA formyltransferase</fullName>
        <ecNumber evidence="2">2.1.2.9</ecNumber>
    </recommendedName>
</protein>
<dbReference type="GO" id="GO:0005739">
    <property type="term" value="C:mitochondrion"/>
    <property type="evidence" value="ECO:0007669"/>
    <property type="project" value="TreeGrafter"/>
</dbReference>
<reference evidence="7" key="1">
    <citation type="submission" date="2023-03" db="EMBL/GenBank/DDBJ databases">
        <title>Massive genome expansion in bonnet fungi (Mycena s.s.) driven by repeated elements and novel gene families across ecological guilds.</title>
        <authorList>
            <consortium name="Lawrence Berkeley National Laboratory"/>
            <person name="Harder C.B."/>
            <person name="Miyauchi S."/>
            <person name="Viragh M."/>
            <person name="Kuo A."/>
            <person name="Thoen E."/>
            <person name="Andreopoulos B."/>
            <person name="Lu D."/>
            <person name="Skrede I."/>
            <person name="Drula E."/>
            <person name="Henrissat B."/>
            <person name="Morin E."/>
            <person name="Kohler A."/>
            <person name="Barry K."/>
            <person name="LaButti K."/>
            <person name="Morin E."/>
            <person name="Salamov A."/>
            <person name="Lipzen A."/>
            <person name="Mereny Z."/>
            <person name="Hegedus B."/>
            <person name="Baldrian P."/>
            <person name="Stursova M."/>
            <person name="Weitz H."/>
            <person name="Taylor A."/>
            <person name="Grigoriev I.V."/>
            <person name="Nagy L.G."/>
            <person name="Martin F."/>
            <person name="Kauserud H."/>
        </authorList>
    </citation>
    <scope>NUCLEOTIDE SEQUENCE</scope>
    <source>
        <strain evidence="7">9284</strain>
    </source>
</reference>
<dbReference type="InterPro" id="IPR036477">
    <property type="entry name" value="Formyl_transf_N_sf"/>
</dbReference>
<keyword evidence="4" id="KW-0648">Protein biosynthesis</keyword>
<evidence type="ECO:0000259" key="5">
    <source>
        <dbReference type="Pfam" id="PF00551"/>
    </source>
</evidence>
<comment type="caution">
    <text evidence="7">The sequence shown here is derived from an EMBL/GenBank/DDBJ whole genome shotgun (WGS) entry which is preliminary data.</text>
</comment>
<organism evidence="7 8">
    <name type="scientific">Roridomyces roridus</name>
    <dbReference type="NCBI Taxonomy" id="1738132"/>
    <lineage>
        <taxon>Eukaryota</taxon>
        <taxon>Fungi</taxon>
        <taxon>Dikarya</taxon>
        <taxon>Basidiomycota</taxon>
        <taxon>Agaricomycotina</taxon>
        <taxon>Agaricomycetes</taxon>
        <taxon>Agaricomycetidae</taxon>
        <taxon>Agaricales</taxon>
        <taxon>Marasmiineae</taxon>
        <taxon>Mycenaceae</taxon>
        <taxon>Roridomyces</taxon>
    </lineage>
</organism>
<evidence type="ECO:0000313" key="7">
    <source>
        <dbReference type="EMBL" id="KAJ7634525.1"/>
    </source>
</evidence>
<dbReference type="InterPro" id="IPR002376">
    <property type="entry name" value="Formyl_transf_N"/>
</dbReference>
<evidence type="ECO:0000256" key="2">
    <source>
        <dbReference type="ARBA" id="ARBA00012261"/>
    </source>
</evidence>